<dbReference type="GO" id="GO:0046872">
    <property type="term" value="F:metal ion binding"/>
    <property type="evidence" value="ECO:0007669"/>
    <property type="project" value="UniProtKB-KW"/>
</dbReference>
<dbReference type="STRING" id="909613.UO65_5151"/>
<reference evidence="7 8" key="1">
    <citation type="journal article" date="2014" name="Genome Announc.">
        <title>Draft Genome Sequence of the Antitrypanosomally Active Sponge-Associated Bacterium Actinokineospora sp. Strain EG49.</title>
        <authorList>
            <person name="Harjes J."/>
            <person name="Ryu T."/>
            <person name="Abdelmohsen U.R."/>
            <person name="Moitinho-Silva L."/>
            <person name="Horn H."/>
            <person name="Ravasi T."/>
            <person name="Hentschel U."/>
        </authorList>
    </citation>
    <scope>NUCLEOTIDE SEQUENCE [LARGE SCALE GENOMIC DNA]</scope>
    <source>
        <strain evidence="7 8">EG49</strain>
    </source>
</reference>
<comment type="similarity">
    <text evidence="2">Belongs to the metallo-dependent hydrolases superfamily. Adenosine and AMP deaminases family.</text>
</comment>
<evidence type="ECO:0000313" key="8">
    <source>
        <dbReference type="Proteomes" id="UP000019277"/>
    </source>
</evidence>
<evidence type="ECO:0000256" key="4">
    <source>
        <dbReference type="ARBA" id="ARBA00022801"/>
    </source>
</evidence>
<accession>W7IFG6</accession>
<dbReference type="InterPro" id="IPR001365">
    <property type="entry name" value="A_deaminase_dom"/>
</dbReference>
<dbReference type="Pfam" id="PF00962">
    <property type="entry name" value="A_deaminase"/>
    <property type="match status" value="1"/>
</dbReference>
<dbReference type="eggNOG" id="COG1816">
    <property type="taxonomic scope" value="Bacteria"/>
</dbReference>
<evidence type="ECO:0000256" key="1">
    <source>
        <dbReference type="ARBA" id="ARBA00001947"/>
    </source>
</evidence>
<dbReference type="GO" id="GO:0019239">
    <property type="term" value="F:deaminase activity"/>
    <property type="evidence" value="ECO:0007669"/>
    <property type="project" value="InterPro"/>
</dbReference>
<evidence type="ECO:0000256" key="5">
    <source>
        <dbReference type="ARBA" id="ARBA00022833"/>
    </source>
</evidence>
<dbReference type="EC" id="3.5.4.4" evidence="7"/>
<evidence type="ECO:0000313" key="7">
    <source>
        <dbReference type="EMBL" id="EWC59610.1"/>
    </source>
</evidence>
<dbReference type="InterPro" id="IPR032466">
    <property type="entry name" value="Metal_Hydrolase"/>
</dbReference>
<name>W7IFG6_9PSEU</name>
<dbReference type="PANTHER" id="PTHR43114:SF6">
    <property type="entry name" value="ADENINE DEAMINASE"/>
    <property type="match status" value="1"/>
</dbReference>
<dbReference type="AlphaFoldDB" id="W7IFG6"/>
<dbReference type="InterPro" id="IPR006330">
    <property type="entry name" value="Ado/ade_deaminase"/>
</dbReference>
<keyword evidence="3" id="KW-0479">Metal-binding</keyword>
<organism evidence="7 8">
    <name type="scientific">Actinokineospora spheciospongiae</name>
    <dbReference type="NCBI Taxonomy" id="909613"/>
    <lineage>
        <taxon>Bacteria</taxon>
        <taxon>Bacillati</taxon>
        <taxon>Actinomycetota</taxon>
        <taxon>Actinomycetes</taxon>
        <taxon>Pseudonocardiales</taxon>
        <taxon>Pseudonocardiaceae</taxon>
        <taxon>Actinokineospora</taxon>
    </lineage>
</organism>
<keyword evidence="5" id="KW-0862">Zinc</keyword>
<protein>
    <submittedName>
        <fullName evidence="7">Adenosine deaminase</fullName>
        <ecNumber evidence="7">3.5.4.4</ecNumber>
    </submittedName>
</protein>
<dbReference type="Proteomes" id="UP000019277">
    <property type="component" value="Unassembled WGS sequence"/>
</dbReference>
<feature type="domain" description="Adenosine deaminase" evidence="6">
    <location>
        <begin position="6"/>
        <end position="154"/>
    </location>
</feature>
<evidence type="ECO:0000256" key="3">
    <source>
        <dbReference type="ARBA" id="ARBA00022723"/>
    </source>
</evidence>
<sequence length="160" mass="16318">MAPFAGVLGRARELGLRMVHHAGEQCGAWSVAEAVRVGCADRVGHGLSVLEDVELVAEVRDRGVGLEVCPASNVELGLVGSVGVHPLPRLLEAGLVVSLNTDVPAMTGVSLSGEFALVRSELGFSDGELAGLARAGVESSFAPAVVKERLVGGIGAWLAG</sequence>
<dbReference type="Gene3D" id="3.20.20.140">
    <property type="entry name" value="Metal-dependent hydrolases"/>
    <property type="match status" value="1"/>
</dbReference>
<dbReference type="GO" id="GO:0016814">
    <property type="term" value="F:hydrolase activity, acting on carbon-nitrogen (but not peptide) bonds, in cyclic amidines"/>
    <property type="evidence" value="ECO:0007669"/>
    <property type="project" value="UniProtKB-ARBA"/>
</dbReference>
<keyword evidence="8" id="KW-1185">Reference proteome</keyword>
<evidence type="ECO:0000256" key="2">
    <source>
        <dbReference type="ARBA" id="ARBA00006676"/>
    </source>
</evidence>
<gene>
    <name evidence="7" type="ORF">UO65_5151</name>
</gene>
<evidence type="ECO:0000259" key="6">
    <source>
        <dbReference type="Pfam" id="PF00962"/>
    </source>
</evidence>
<dbReference type="PANTHER" id="PTHR43114">
    <property type="entry name" value="ADENINE DEAMINASE"/>
    <property type="match status" value="1"/>
</dbReference>
<dbReference type="EMBL" id="AYXG01000197">
    <property type="protein sequence ID" value="EWC59610.1"/>
    <property type="molecule type" value="Genomic_DNA"/>
</dbReference>
<comment type="caution">
    <text evidence="7">The sequence shown here is derived from an EMBL/GenBank/DDBJ whole genome shotgun (WGS) entry which is preliminary data.</text>
</comment>
<dbReference type="SUPFAM" id="SSF51556">
    <property type="entry name" value="Metallo-dependent hydrolases"/>
    <property type="match status" value="1"/>
</dbReference>
<keyword evidence="4 7" id="KW-0378">Hydrolase</keyword>
<proteinExistence type="inferred from homology"/>
<comment type="cofactor">
    <cofactor evidence="1">
        <name>Zn(2+)</name>
        <dbReference type="ChEBI" id="CHEBI:29105"/>
    </cofactor>
</comment>